<comment type="caution">
    <text evidence="4">The sequence shown here is derived from an EMBL/GenBank/DDBJ whole genome shotgun (WGS) entry which is preliminary data.</text>
</comment>
<dbReference type="AlphaFoldDB" id="A0A4S3TPU4"/>
<dbReference type="Gene3D" id="3.40.47.10">
    <property type="match status" value="1"/>
</dbReference>
<evidence type="ECO:0000313" key="4">
    <source>
        <dbReference type="EMBL" id="THE65243.1"/>
    </source>
</evidence>
<dbReference type="Proteomes" id="UP000318864">
    <property type="component" value="Unassembled WGS sequence"/>
</dbReference>
<feature type="domain" description="Thiolase C-terminal" evidence="3">
    <location>
        <begin position="253"/>
        <end position="379"/>
    </location>
</feature>
<dbReference type="Pfam" id="PF22691">
    <property type="entry name" value="Thiolase_C_1"/>
    <property type="match status" value="1"/>
</dbReference>
<dbReference type="OrthoDB" id="167534at2157"/>
<dbReference type="GO" id="GO:0016747">
    <property type="term" value="F:acyltransferase activity, transferring groups other than amino-acyl groups"/>
    <property type="evidence" value="ECO:0007669"/>
    <property type="project" value="InterPro"/>
</dbReference>
<evidence type="ECO:0000256" key="1">
    <source>
        <dbReference type="ARBA" id="ARBA00023229"/>
    </source>
</evidence>
<dbReference type="GO" id="GO:0008299">
    <property type="term" value="P:isoprenoid biosynthetic process"/>
    <property type="evidence" value="ECO:0007669"/>
    <property type="project" value="UniProtKB-KW"/>
</dbReference>
<dbReference type="PANTHER" id="PTHR42870">
    <property type="entry name" value="ACETYL-COA C-ACETYLTRANSFERASE"/>
    <property type="match status" value="1"/>
</dbReference>
<sequence>MTDARVTGLATLPNGTYDVPERDLAGEVLLEAIDDAGCTLSDVDGLYMPKPRPWTDQGFFTTLLEHQFGLELAESVETYTGGTSGGHAFQHAVGDVRDGSVERAVVLAVERNSTIETDDYLEYILSIFDREFQSPAGPTIPGVYAMSLQRYRYEYDVDREDIASVVVKNRENAAANPDALFDDPVTETDVLESRVVADPLRLYECPAPCDGAAAIVITRGDVADDHDGTGDGVRVGGTGAHHPSSHLLGVRGRSLAAFPAIAGAAERALGDADLGVAELDVLEPYTPFPHTEAMLTEELGLFEHGEGAAACARGQTATDGAIPVSPSGGCIGRGHPPMVTPLLNYAAAVRQIRGESPVVDDVGTVLTTSEHGHIDGVTATVFGGDA</sequence>
<dbReference type="SUPFAM" id="SSF53901">
    <property type="entry name" value="Thiolase-like"/>
    <property type="match status" value="2"/>
</dbReference>
<evidence type="ECO:0000259" key="3">
    <source>
        <dbReference type="Pfam" id="PF22691"/>
    </source>
</evidence>
<dbReference type="Pfam" id="PF00108">
    <property type="entry name" value="Thiolase_N"/>
    <property type="match status" value="1"/>
</dbReference>
<evidence type="ECO:0000313" key="5">
    <source>
        <dbReference type="Proteomes" id="UP000318864"/>
    </source>
</evidence>
<organism evidence="4 5">
    <name type="scientific">Salinadaptatus halalkaliphilus</name>
    <dbReference type="NCBI Taxonomy" id="2419781"/>
    <lineage>
        <taxon>Archaea</taxon>
        <taxon>Methanobacteriati</taxon>
        <taxon>Methanobacteriota</taxon>
        <taxon>Stenosarchaea group</taxon>
        <taxon>Halobacteria</taxon>
        <taxon>Halobacteriales</taxon>
        <taxon>Natrialbaceae</taxon>
        <taxon>Salinadaptatus</taxon>
    </lineage>
</organism>
<gene>
    <name evidence="4" type="ORF">D8Y22_08530</name>
</gene>
<dbReference type="InterPro" id="IPR055140">
    <property type="entry name" value="Thiolase_C_2"/>
</dbReference>
<dbReference type="PANTHER" id="PTHR42870:SF1">
    <property type="entry name" value="NON-SPECIFIC LIPID-TRANSFER PROTEIN-LIKE 2"/>
    <property type="match status" value="1"/>
</dbReference>
<dbReference type="InterPro" id="IPR020616">
    <property type="entry name" value="Thiolase_N"/>
</dbReference>
<protein>
    <submittedName>
        <fullName evidence="4">Thiolase family protein</fullName>
    </submittedName>
</protein>
<dbReference type="EMBL" id="RBZW01000021">
    <property type="protein sequence ID" value="THE65243.1"/>
    <property type="molecule type" value="Genomic_DNA"/>
</dbReference>
<name>A0A4S3TPU4_9EURY</name>
<reference evidence="4 5" key="1">
    <citation type="submission" date="2018-10" db="EMBL/GenBank/DDBJ databases">
        <title>Natronolimnobius sp. XQ-INN 246 isolated from Inner Mongolia Autonomous Region of China.</title>
        <authorList>
            <person name="Xue Q."/>
        </authorList>
    </citation>
    <scope>NUCLEOTIDE SEQUENCE [LARGE SCALE GENOMIC DNA]</scope>
    <source>
        <strain evidence="4 5">XQ-INN 246</strain>
    </source>
</reference>
<dbReference type="InterPro" id="IPR002155">
    <property type="entry name" value="Thiolase"/>
</dbReference>
<dbReference type="PIRSF" id="PIRSF000429">
    <property type="entry name" value="Ac-CoA_Ac_transf"/>
    <property type="match status" value="1"/>
</dbReference>
<dbReference type="InterPro" id="IPR016039">
    <property type="entry name" value="Thiolase-like"/>
</dbReference>
<evidence type="ECO:0000259" key="2">
    <source>
        <dbReference type="Pfam" id="PF00108"/>
    </source>
</evidence>
<keyword evidence="5" id="KW-1185">Reference proteome</keyword>
<proteinExistence type="predicted"/>
<accession>A0A4S3TPU4</accession>
<feature type="domain" description="Thiolase N-terminal" evidence="2">
    <location>
        <begin position="16"/>
        <end position="218"/>
    </location>
</feature>
<dbReference type="RefSeq" id="WP_141464277.1">
    <property type="nucleotide sequence ID" value="NZ_RBZW01000021.1"/>
</dbReference>
<keyword evidence="1" id="KW-0414">Isoprene biosynthesis</keyword>
<dbReference type="CDD" id="cd00829">
    <property type="entry name" value="SCP-x_thiolase"/>
    <property type="match status" value="1"/>
</dbReference>